<evidence type="ECO:0000313" key="3">
    <source>
        <dbReference type="Proteomes" id="UP000250218"/>
    </source>
</evidence>
<dbReference type="KEGG" id="mane:DP065_01880"/>
<evidence type="ECO:0000313" key="2">
    <source>
        <dbReference type="EMBL" id="AWX69495.1"/>
    </source>
</evidence>
<name>A0A2Z4NDL0_9BACT</name>
<proteinExistence type="predicted"/>
<reference evidence="3" key="1">
    <citation type="submission" date="2018-06" db="EMBL/GenBank/DDBJ databases">
        <title>Complete genome sequences of Mycoplasma anatis, M. anseris and M. cloacale type strains.</title>
        <authorList>
            <person name="Grozner D."/>
            <person name="Forro B."/>
            <person name="Sulyok K.M."/>
            <person name="Marton S."/>
            <person name="Kreizinger Z."/>
            <person name="Banyai K."/>
            <person name="Gyuranecz M."/>
        </authorList>
    </citation>
    <scope>NUCLEOTIDE SEQUENCE [LARGE SCALE GENOMIC DNA]</scope>
    <source>
        <strain evidence="3">ATCC 49234</strain>
    </source>
</reference>
<keyword evidence="1" id="KW-1133">Transmembrane helix</keyword>
<feature type="transmembrane region" description="Helical" evidence="1">
    <location>
        <begin position="40"/>
        <end position="60"/>
    </location>
</feature>
<dbReference type="EMBL" id="CP030140">
    <property type="protein sequence ID" value="AWX69495.1"/>
    <property type="molecule type" value="Genomic_DNA"/>
</dbReference>
<accession>A0A2Z4NDL0</accession>
<keyword evidence="3" id="KW-1185">Reference proteome</keyword>
<organism evidence="2 3">
    <name type="scientific">[Mycoplasma] anseris</name>
    <dbReference type="NCBI Taxonomy" id="92400"/>
    <lineage>
        <taxon>Bacteria</taxon>
        <taxon>Bacillati</taxon>
        <taxon>Mycoplasmatota</taxon>
        <taxon>Mycoplasmoidales</taxon>
        <taxon>Metamycoplasmataceae</taxon>
        <taxon>Metamycoplasma</taxon>
    </lineage>
</organism>
<keyword evidence="1" id="KW-0472">Membrane</keyword>
<evidence type="ECO:0000256" key="1">
    <source>
        <dbReference type="SAM" id="Phobius"/>
    </source>
</evidence>
<gene>
    <name evidence="2" type="ORF">DP065_01880</name>
</gene>
<dbReference type="RefSeq" id="WP_033178539.1">
    <property type="nucleotide sequence ID" value="NZ_CP030140.1"/>
</dbReference>
<protein>
    <submittedName>
        <fullName evidence="2">Uncharacterized protein</fullName>
    </submittedName>
</protein>
<dbReference type="Proteomes" id="UP000250218">
    <property type="component" value="Chromosome"/>
</dbReference>
<keyword evidence="1" id="KW-0812">Transmembrane</keyword>
<dbReference type="AlphaFoldDB" id="A0A2Z4NDL0"/>
<sequence>MKKNKNPWDQIDPRDVTPEDQVRYKKLAVKETRSKKIKSILFASLSAVGIATVLGIAFGIPKPINNMVIWKKETNILKKSEFVDYLKQIEPIEYHYDGKPIDFAKEVLINPTLDNPVFKPFNLDLKDNVKEIYNTEIKNVIINGIDGNSICLDILLRNKKSTKDFIVLPKIVLRGFQVDEQTKNFITEEEASKLVQDVKFNFIGKGITIEKAIEEINKPDIWNSWYDRETVFQSYFEPQNLDLQGFLPFYFTSKLKYENYALSFDCKAYKLGIFDIKLKGKTYRYGQYISNDKVIHHSSKVVPKTEI</sequence>